<dbReference type="EMBL" id="CAJVPW010000459">
    <property type="protein sequence ID" value="CAG8454827.1"/>
    <property type="molecule type" value="Genomic_DNA"/>
</dbReference>
<evidence type="ECO:0000313" key="2">
    <source>
        <dbReference type="Proteomes" id="UP000789366"/>
    </source>
</evidence>
<reference evidence="1" key="1">
    <citation type="submission" date="2021-06" db="EMBL/GenBank/DDBJ databases">
        <authorList>
            <person name="Kallberg Y."/>
            <person name="Tangrot J."/>
            <person name="Rosling A."/>
        </authorList>
    </citation>
    <scope>NUCLEOTIDE SEQUENCE</scope>
    <source>
        <strain evidence="1">28 12/20/2015</strain>
    </source>
</reference>
<protein>
    <submittedName>
        <fullName evidence="1">14592_t:CDS:1</fullName>
    </submittedName>
</protein>
<proteinExistence type="predicted"/>
<sequence length="130" mass="15591">MNIQTLQQTKNSLYSLVFSQNPLCYFFLLKEVKEQCINYEDELSDNWFKPSKPQNAFNQQKIKVNKIVNKEMNIDKEMDEIIDVNKEIDKMIDVDKEIDEVNEVVDIDKEVDRVVGIDKVLWKWWMWIKG</sequence>
<accession>A0ACA9K6V6</accession>
<organism evidence="1 2">
    <name type="scientific">Cetraspora pellucida</name>
    <dbReference type="NCBI Taxonomy" id="1433469"/>
    <lineage>
        <taxon>Eukaryota</taxon>
        <taxon>Fungi</taxon>
        <taxon>Fungi incertae sedis</taxon>
        <taxon>Mucoromycota</taxon>
        <taxon>Glomeromycotina</taxon>
        <taxon>Glomeromycetes</taxon>
        <taxon>Diversisporales</taxon>
        <taxon>Gigasporaceae</taxon>
        <taxon>Cetraspora</taxon>
    </lineage>
</organism>
<gene>
    <name evidence="1" type="ORF">SPELUC_LOCUS987</name>
</gene>
<keyword evidence="2" id="KW-1185">Reference proteome</keyword>
<evidence type="ECO:0000313" key="1">
    <source>
        <dbReference type="EMBL" id="CAG8454827.1"/>
    </source>
</evidence>
<dbReference type="Proteomes" id="UP000789366">
    <property type="component" value="Unassembled WGS sequence"/>
</dbReference>
<comment type="caution">
    <text evidence="1">The sequence shown here is derived from an EMBL/GenBank/DDBJ whole genome shotgun (WGS) entry which is preliminary data.</text>
</comment>
<name>A0ACA9K6V6_9GLOM</name>